<evidence type="ECO:0000313" key="3">
    <source>
        <dbReference type="EMBL" id="KAL1847707.1"/>
    </source>
</evidence>
<reference evidence="3 4" key="1">
    <citation type="journal article" date="2024" name="Commun. Biol.">
        <title>Comparative genomic analysis of thermophilic fungi reveals convergent evolutionary adaptations and gene losses.</title>
        <authorList>
            <person name="Steindorff A.S."/>
            <person name="Aguilar-Pontes M.V."/>
            <person name="Robinson A.J."/>
            <person name="Andreopoulos B."/>
            <person name="LaButti K."/>
            <person name="Kuo A."/>
            <person name="Mondo S."/>
            <person name="Riley R."/>
            <person name="Otillar R."/>
            <person name="Haridas S."/>
            <person name="Lipzen A."/>
            <person name="Grimwood J."/>
            <person name="Schmutz J."/>
            <person name="Clum A."/>
            <person name="Reid I.D."/>
            <person name="Moisan M.C."/>
            <person name="Butler G."/>
            <person name="Nguyen T.T.M."/>
            <person name="Dewar K."/>
            <person name="Conant G."/>
            <person name="Drula E."/>
            <person name="Henrissat B."/>
            <person name="Hansel C."/>
            <person name="Singer S."/>
            <person name="Hutchinson M.I."/>
            <person name="de Vries R.P."/>
            <person name="Natvig D.O."/>
            <person name="Powell A.J."/>
            <person name="Tsang A."/>
            <person name="Grigoriev I.V."/>
        </authorList>
    </citation>
    <scope>NUCLEOTIDE SEQUENCE [LARGE SCALE GENOMIC DNA]</scope>
    <source>
        <strain evidence="3 4">ATCC 24622</strain>
    </source>
</reference>
<name>A0ABR3VXG8_9PEZI</name>
<evidence type="ECO:0000256" key="1">
    <source>
        <dbReference type="SAM" id="SignalP"/>
    </source>
</evidence>
<evidence type="ECO:0000259" key="2">
    <source>
        <dbReference type="SMART" id="SM01111"/>
    </source>
</evidence>
<feature type="chain" id="PRO_5046734903" description="Cyanovirin-N domain-containing protein" evidence="1">
    <location>
        <begin position="22"/>
        <end position="143"/>
    </location>
</feature>
<feature type="domain" description="Cyanovirin-N" evidence="2">
    <location>
        <begin position="28"/>
        <end position="137"/>
    </location>
</feature>
<dbReference type="SUPFAM" id="SSF51322">
    <property type="entry name" value="Cyanovirin-N"/>
    <property type="match status" value="1"/>
</dbReference>
<dbReference type="InterPro" id="IPR011058">
    <property type="entry name" value="Cyanovirin-N"/>
</dbReference>
<evidence type="ECO:0000313" key="4">
    <source>
        <dbReference type="Proteomes" id="UP001586593"/>
    </source>
</evidence>
<dbReference type="InterPro" id="IPR036673">
    <property type="entry name" value="Cyanovirin-N_sf"/>
</dbReference>
<keyword evidence="4" id="KW-1185">Reference proteome</keyword>
<feature type="signal peptide" evidence="1">
    <location>
        <begin position="1"/>
        <end position="21"/>
    </location>
</feature>
<accession>A0ABR3VXG8</accession>
<gene>
    <name evidence="3" type="ORF">VTK73DRAFT_10290</name>
</gene>
<dbReference type="SMART" id="SM01111">
    <property type="entry name" value="CVNH"/>
    <property type="match status" value="1"/>
</dbReference>
<dbReference type="Gene3D" id="2.30.60.10">
    <property type="entry name" value="Cyanovirin-N"/>
    <property type="match status" value="1"/>
</dbReference>
<organism evidence="3 4">
    <name type="scientific">Phialemonium thermophilum</name>
    <dbReference type="NCBI Taxonomy" id="223376"/>
    <lineage>
        <taxon>Eukaryota</taxon>
        <taxon>Fungi</taxon>
        <taxon>Dikarya</taxon>
        <taxon>Ascomycota</taxon>
        <taxon>Pezizomycotina</taxon>
        <taxon>Sordariomycetes</taxon>
        <taxon>Sordariomycetidae</taxon>
        <taxon>Cephalothecales</taxon>
        <taxon>Cephalothecaceae</taxon>
        <taxon>Phialemonium</taxon>
    </lineage>
</organism>
<dbReference type="Pfam" id="PF08881">
    <property type="entry name" value="CVNH"/>
    <property type="match status" value="1"/>
</dbReference>
<protein>
    <recommendedName>
        <fullName evidence="2">Cyanovirin-N domain-containing protein</fullName>
    </recommendedName>
</protein>
<dbReference type="EMBL" id="JAZHXJ010000960">
    <property type="protein sequence ID" value="KAL1847707.1"/>
    <property type="molecule type" value="Genomic_DNA"/>
</dbReference>
<dbReference type="Proteomes" id="UP001586593">
    <property type="component" value="Unassembled WGS sequence"/>
</dbReference>
<comment type="caution">
    <text evidence="3">The sequence shown here is derived from an EMBL/GenBank/DDBJ whole genome shotgun (WGS) entry which is preliminary data.</text>
</comment>
<proteinExistence type="predicted"/>
<keyword evidence="1" id="KW-0732">Signal</keyword>
<sequence>MPSSTQTFVVAAATAIASAAASPTPYANFTQTCRRIELLPSRLQYNDTLTASCRLATAPGNQTRDSSIDLNLCVGIDYQDAHLTWSIYGKYVEYCTSCSLAPPAVMSCTCTTLAGVSAQSSLDLDTGIRNDGGVLSCMGGIGS</sequence>